<evidence type="ECO:0000256" key="1">
    <source>
        <dbReference type="ARBA" id="ARBA00004141"/>
    </source>
</evidence>
<dbReference type="GO" id="GO:0005886">
    <property type="term" value="C:plasma membrane"/>
    <property type="evidence" value="ECO:0007669"/>
    <property type="project" value="TreeGrafter"/>
</dbReference>
<evidence type="ECO:0000256" key="4">
    <source>
        <dbReference type="ARBA" id="ARBA00023136"/>
    </source>
</evidence>
<dbReference type="OrthoDB" id="5376138at2759"/>
<dbReference type="Proteomes" id="UP000308730">
    <property type="component" value="Unassembled WGS sequence"/>
</dbReference>
<keyword evidence="2 5" id="KW-0812">Transmembrane</keyword>
<dbReference type="EMBL" id="SGPM01000120">
    <property type="protein sequence ID" value="THH29523.1"/>
    <property type="molecule type" value="Genomic_DNA"/>
</dbReference>
<comment type="subcellular location">
    <subcellularLocation>
        <location evidence="1">Membrane</location>
        <topology evidence="1">Multi-pass membrane protein</topology>
    </subcellularLocation>
</comment>
<dbReference type="InterPro" id="IPR011701">
    <property type="entry name" value="MFS"/>
</dbReference>
<dbReference type="Pfam" id="PF07690">
    <property type="entry name" value="MFS_1"/>
    <property type="match status" value="1"/>
</dbReference>
<feature type="transmembrane region" description="Helical" evidence="5">
    <location>
        <begin position="353"/>
        <end position="373"/>
    </location>
</feature>
<dbReference type="PANTHER" id="PTHR23502">
    <property type="entry name" value="MAJOR FACILITATOR SUPERFAMILY"/>
    <property type="match status" value="1"/>
</dbReference>
<gene>
    <name evidence="7" type="ORF">EUX98_g4677</name>
</gene>
<feature type="transmembrane region" description="Helical" evidence="5">
    <location>
        <begin position="394"/>
        <end position="413"/>
    </location>
</feature>
<dbReference type="AlphaFoldDB" id="A0A4V3XIK1"/>
<dbReference type="InterPro" id="IPR020846">
    <property type="entry name" value="MFS_dom"/>
</dbReference>
<accession>A0A4V3XIK1</accession>
<feature type="domain" description="Major facilitator superfamily (MFS) profile" evidence="6">
    <location>
        <begin position="89"/>
        <end position="481"/>
    </location>
</feature>
<dbReference type="PROSITE" id="PS50850">
    <property type="entry name" value="MFS"/>
    <property type="match status" value="1"/>
</dbReference>
<proteinExistence type="predicted"/>
<protein>
    <recommendedName>
        <fullName evidence="6">Major facilitator superfamily (MFS) profile domain-containing protein</fullName>
    </recommendedName>
</protein>
<comment type="caution">
    <text evidence="7">The sequence shown here is derived from an EMBL/GenBank/DDBJ whole genome shotgun (WGS) entry which is preliminary data.</text>
</comment>
<evidence type="ECO:0000313" key="7">
    <source>
        <dbReference type="EMBL" id="THH29523.1"/>
    </source>
</evidence>
<feature type="transmembrane region" description="Helical" evidence="5">
    <location>
        <begin position="87"/>
        <end position="110"/>
    </location>
</feature>
<dbReference type="PANTHER" id="PTHR23502:SF134">
    <property type="entry name" value="MAJOR FACILITATOR SUPERFAMILY (MFS) PROFILE DOMAIN-CONTAINING PROTEIN-RELATED"/>
    <property type="match status" value="1"/>
</dbReference>
<evidence type="ECO:0000259" key="6">
    <source>
        <dbReference type="PROSITE" id="PS50850"/>
    </source>
</evidence>
<keyword evidence="3 5" id="KW-1133">Transmembrane helix</keyword>
<feature type="transmembrane region" description="Helical" evidence="5">
    <location>
        <begin position="155"/>
        <end position="173"/>
    </location>
</feature>
<feature type="transmembrane region" description="Helical" evidence="5">
    <location>
        <begin position="419"/>
        <end position="446"/>
    </location>
</feature>
<organism evidence="7 8">
    <name type="scientific">Antrodiella citrinella</name>
    <dbReference type="NCBI Taxonomy" id="2447956"/>
    <lineage>
        <taxon>Eukaryota</taxon>
        <taxon>Fungi</taxon>
        <taxon>Dikarya</taxon>
        <taxon>Basidiomycota</taxon>
        <taxon>Agaricomycotina</taxon>
        <taxon>Agaricomycetes</taxon>
        <taxon>Polyporales</taxon>
        <taxon>Steccherinaceae</taxon>
        <taxon>Antrodiella</taxon>
    </lineage>
</organism>
<feature type="transmembrane region" description="Helical" evidence="5">
    <location>
        <begin position="213"/>
        <end position="234"/>
    </location>
</feature>
<feature type="transmembrane region" description="Helical" evidence="5">
    <location>
        <begin position="180"/>
        <end position="201"/>
    </location>
</feature>
<feature type="transmembrane region" description="Helical" evidence="5">
    <location>
        <begin position="122"/>
        <end position="143"/>
    </location>
</feature>
<evidence type="ECO:0000256" key="3">
    <source>
        <dbReference type="ARBA" id="ARBA00022989"/>
    </source>
</evidence>
<keyword evidence="8" id="KW-1185">Reference proteome</keyword>
<sequence length="481" mass="53217">MSSHTHGELKSDDLHIFALPGPTPETHIAVTARALSAPEKPASLESGSEDKSITVEQDVVSADDRTYVEFEENDSRNPHNFSPMRKWAITLMTSAFLALSVAGSSSYALGTPSMIRNLHASTFQATAGISTFTAGYSVVPLLISSVSEDFGRQPIYIVTVIGFTLMHLVVAKAENLSTVLVARFFGGVFGSGSILSAGTIADLWLPLERGLPMSIFSLAAVGGTGLGPVFAGYVEMNPRLEWRWIQWIHLMCGLSSPLYYAIAQKSFTQIVWCADGGHDSLNKGDALRCVIAKRLRKQTGDKRYRARVEDDRASLGMRIFISLTSPFYFMFTEPVVASFSLWIGFAWGITFVLIDQGSTGLVFVTFFLLWMCTNQIQERLYRKPVSTYGPEARLYHAMFAALLFPVAMFIYAWCTFPSVTWVALTIGIALFMWATFIMFLTVFNYLAEWYTNSLAPSFVADVSTLATGLLPLQLWEDKPFV</sequence>
<evidence type="ECO:0000256" key="2">
    <source>
        <dbReference type="ARBA" id="ARBA00022692"/>
    </source>
</evidence>
<dbReference type="InterPro" id="IPR036259">
    <property type="entry name" value="MFS_trans_sf"/>
</dbReference>
<dbReference type="Gene3D" id="1.20.1250.20">
    <property type="entry name" value="MFS general substrate transporter like domains"/>
    <property type="match status" value="1"/>
</dbReference>
<keyword evidence="4 5" id="KW-0472">Membrane</keyword>
<name>A0A4V3XIK1_9APHY</name>
<reference evidence="7 8" key="1">
    <citation type="submission" date="2019-02" db="EMBL/GenBank/DDBJ databases">
        <title>Genome sequencing of the rare red list fungi Antrodiella citrinella (Flaviporus citrinellus).</title>
        <authorList>
            <person name="Buettner E."/>
            <person name="Kellner H."/>
        </authorList>
    </citation>
    <scope>NUCLEOTIDE SEQUENCE [LARGE SCALE GENOMIC DNA]</scope>
    <source>
        <strain evidence="7 8">DSM 108506</strain>
    </source>
</reference>
<evidence type="ECO:0000256" key="5">
    <source>
        <dbReference type="SAM" id="Phobius"/>
    </source>
</evidence>
<dbReference type="SUPFAM" id="SSF103473">
    <property type="entry name" value="MFS general substrate transporter"/>
    <property type="match status" value="1"/>
</dbReference>
<dbReference type="GO" id="GO:0022857">
    <property type="term" value="F:transmembrane transporter activity"/>
    <property type="evidence" value="ECO:0007669"/>
    <property type="project" value="InterPro"/>
</dbReference>
<evidence type="ECO:0000313" key="8">
    <source>
        <dbReference type="Proteomes" id="UP000308730"/>
    </source>
</evidence>